<proteinExistence type="predicted"/>
<comment type="subcellular location">
    <subcellularLocation>
        <location evidence="1">Cell membrane</location>
        <topology evidence="1">Multi-pass membrane protein</topology>
    </subcellularLocation>
</comment>
<feature type="transmembrane region" description="Helical" evidence="6">
    <location>
        <begin position="316"/>
        <end position="336"/>
    </location>
</feature>
<dbReference type="InterPro" id="IPR051311">
    <property type="entry name" value="DedA_domain"/>
</dbReference>
<evidence type="ECO:0000256" key="2">
    <source>
        <dbReference type="ARBA" id="ARBA00022475"/>
    </source>
</evidence>
<evidence type="ECO:0000259" key="7">
    <source>
        <dbReference type="Pfam" id="PF09335"/>
    </source>
</evidence>
<dbReference type="GO" id="GO:0005886">
    <property type="term" value="C:plasma membrane"/>
    <property type="evidence" value="ECO:0007669"/>
    <property type="project" value="UniProtKB-SubCell"/>
</dbReference>
<gene>
    <name evidence="8" type="ordered locus">Sthe_0128</name>
</gene>
<feature type="transmembrane region" description="Helical" evidence="6">
    <location>
        <begin position="272"/>
        <end position="295"/>
    </location>
</feature>
<reference evidence="9" key="1">
    <citation type="submission" date="2009-11" db="EMBL/GenBank/DDBJ databases">
        <title>The complete chromosome 1 of Sphaerobacter thermophilus DSM 20745.</title>
        <authorList>
            <person name="Lucas S."/>
            <person name="Copeland A."/>
            <person name="Lapidus A."/>
            <person name="Glavina del Rio T."/>
            <person name="Dalin E."/>
            <person name="Tice H."/>
            <person name="Bruce D."/>
            <person name="Goodwin L."/>
            <person name="Pitluck S."/>
            <person name="Kyrpides N."/>
            <person name="Mavromatis K."/>
            <person name="Ivanova N."/>
            <person name="Mikhailova N."/>
            <person name="LaButti K.M."/>
            <person name="Clum A."/>
            <person name="Sun H.I."/>
            <person name="Brettin T."/>
            <person name="Detter J.C."/>
            <person name="Han C."/>
            <person name="Larimer F."/>
            <person name="Land M."/>
            <person name="Hauser L."/>
            <person name="Markowitz V."/>
            <person name="Cheng J.F."/>
            <person name="Hugenholtz P."/>
            <person name="Woyke T."/>
            <person name="Wu D."/>
            <person name="Steenblock K."/>
            <person name="Schneider S."/>
            <person name="Pukall R."/>
            <person name="Goeker M."/>
            <person name="Klenk H.P."/>
            <person name="Eisen J.A."/>
        </authorList>
    </citation>
    <scope>NUCLEOTIDE SEQUENCE [LARGE SCALE GENOMIC DNA]</scope>
    <source>
        <strain evidence="9">ATCC 49802 / DSM 20745 / S 6022</strain>
    </source>
</reference>
<reference evidence="8 9" key="2">
    <citation type="journal article" date="2010" name="Stand. Genomic Sci.">
        <title>Complete genome sequence of Desulfohalobium retbaense type strain (HR(100)).</title>
        <authorList>
            <person name="Spring S."/>
            <person name="Nolan M."/>
            <person name="Lapidus A."/>
            <person name="Glavina Del Rio T."/>
            <person name="Copeland A."/>
            <person name="Tice H."/>
            <person name="Cheng J.F."/>
            <person name="Lucas S."/>
            <person name="Land M."/>
            <person name="Chen F."/>
            <person name="Bruce D."/>
            <person name="Goodwin L."/>
            <person name="Pitluck S."/>
            <person name="Ivanova N."/>
            <person name="Mavromatis K."/>
            <person name="Mikhailova N."/>
            <person name="Pati A."/>
            <person name="Chen A."/>
            <person name="Palaniappan K."/>
            <person name="Hauser L."/>
            <person name="Chang Y.J."/>
            <person name="Jeffries C.D."/>
            <person name="Munk C."/>
            <person name="Kiss H."/>
            <person name="Chain P."/>
            <person name="Han C."/>
            <person name="Brettin T."/>
            <person name="Detter J.C."/>
            <person name="Schuler E."/>
            <person name="Goker M."/>
            <person name="Rohde M."/>
            <person name="Bristow J."/>
            <person name="Eisen J.A."/>
            <person name="Markowitz V."/>
            <person name="Hugenholtz P."/>
            <person name="Kyrpides N.C."/>
            <person name="Klenk H.P."/>
        </authorList>
    </citation>
    <scope>NUCLEOTIDE SEQUENCE [LARGE SCALE GENOMIC DNA]</scope>
    <source>
        <strain evidence="9">ATCC 49802 / DSM 20745 / S 6022</strain>
    </source>
</reference>
<dbReference type="PANTHER" id="PTHR42709:SF6">
    <property type="entry name" value="UNDECAPRENYL PHOSPHATE TRANSPORTER A"/>
    <property type="match status" value="1"/>
</dbReference>
<organism evidence="8 9">
    <name type="scientific">Sphaerobacter thermophilus (strain ATCC 49802 / DSM 20745 / KCCM 41009 / NCIMB 13125 / S 6022)</name>
    <dbReference type="NCBI Taxonomy" id="479434"/>
    <lineage>
        <taxon>Bacteria</taxon>
        <taxon>Pseudomonadati</taxon>
        <taxon>Thermomicrobiota</taxon>
        <taxon>Thermomicrobia</taxon>
        <taxon>Sphaerobacterales</taxon>
        <taxon>Sphaerobacterineae</taxon>
        <taxon>Sphaerobacteraceae</taxon>
        <taxon>Sphaerobacter</taxon>
    </lineage>
</organism>
<evidence type="ECO:0000256" key="6">
    <source>
        <dbReference type="SAM" id="Phobius"/>
    </source>
</evidence>
<feature type="transmembrane region" description="Helical" evidence="6">
    <location>
        <begin position="198"/>
        <end position="218"/>
    </location>
</feature>
<keyword evidence="2" id="KW-1003">Cell membrane</keyword>
<dbReference type="eggNOG" id="COG0586">
    <property type="taxonomic scope" value="Bacteria"/>
</dbReference>
<dbReference type="InParanoid" id="D1C629"/>
<protein>
    <submittedName>
        <fullName evidence="8">SNARE associated Golgi protein-related protein</fullName>
    </submittedName>
</protein>
<dbReference type="Proteomes" id="UP000002027">
    <property type="component" value="Chromosome 1"/>
</dbReference>
<evidence type="ECO:0000313" key="9">
    <source>
        <dbReference type="Proteomes" id="UP000002027"/>
    </source>
</evidence>
<feature type="transmembrane region" description="Helical" evidence="6">
    <location>
        <begin position="30"/>
        <end position="53"/>
    </location>
</feature>
<dbReference type="PANTHER" id="PTHR42709">
    <property type="entry name" value="ALKALINE PHOSPHATASE LIKE PROTEIN"/>
    <property type="match status" value="1"/>
</dbReference>
<feature type="transmembrane region" description="Helical" evidence="6">
    <location>
        <begin position="230"/>
        <end position="252"/>
    </location>
</feature>
<feature type="transmembrane region" description="Helical" evidence="6">
    <location>
        <begin position="73"/>
        <end position="95"/>
    </location>
</feature>
<dbReference type="AlphaFoldDB" id="D1C629"/>
<evidence type="ECO:0000313" key="8">
    <source>
        <dbReference type="EMBL" id="ACZ37567.1"/>
    </source>
</evidence>
<dbReference type="OrthoDB" id="9813426at2"/>
<keyword evidence="5 6" id="KW-0472">Membrane</keyword>
<keyword evidence="4 6" id="KW-1133">Transmembrane helix</keyword>
<evidence type="ECO:0000256" key="1">
    <source>
        <dbReference type="ARBA" id="ARBA00004651"/>
    </source>
</evidence>
<dbReference type="HOGENOM" id="CLU_818629_0_0_0"/>
<sequence>MRYASNYHGCRLRAPCVTGASRSTTIEELILTYGIVIMALIVFLGELGMPTGVPIEVGLLLAGALAVHSVPELIFAVLLVTAADVLGGATLYFVARTGGVRLLDRILRRFGRRGEETVSRWRQRLGGRDVGVVAIGRSLPLVRMYVSIGSGLLRFRPRDFLIGGIPGGAIWSGTPIALGYLFRSDVHRLVTEYSKVSTWAFASMPALSATIALVWWIRRGHSTWVRLQRGRMVLSVVIAGVAAVFLVRTIALHGAALSAGMAAIGRPLLTPWVLLLAGFAAALLNVALSDLMATLRRREVHAPFVRPVTAELATTVLWASLVLAVGAIMFGMHIHYPVL</sequence>
<evidence type="ECO:0000256" key="4">
    <source>
        <dbReference type="ARBA" id="ARBA00022989"/>
    </source>
</evidence>
<evidence type="ECO:0000256" key="5">
    <source>
        <dbReference type="ARBA" id="ARBA00023136"/>
    </source>
</evidence>
<evidence type="ECO:0000256" key="3">
    <source>
        <dbReference type="ARBA" id="ARBA00022692"/>
    </source>
</evidence>
<dbReference type="KEGG" id="sti:Sthe_0128"/>
<dbReference type="InterPro" id="IPR032816">
    <property type="entry name" value="VTT_dom"/>
</dbReference>
<feature type="domain" description="VTT" evidence="7">
    <location>
        <begin position="53"/>
        <end position="180"/>
    </location>
</feature>
<dbReference type="EMBL" id="CP001823">
    <property type="protein sequence ID" value="ACZ37567.1"/>
    <property type="molecule type" value="Genomic_DNA"/>
</dbReference>
<accession>D1C629</accession>
<keyword evidence="3 6" id="KW-0812">Transmembrane</keyword>
<keyword evidence="9" id="KW-1185">Reference proteome</keyword>
<dbReference type="STRING" id="479434.Sthe_0128"/>
<feature type="transmembrane region" description="Helical" evidence="6">
    <location>
        <begin position="160"/>
        <end position="182"/>
    </location>
</feature>
<name>D1C629_SPHTD</name>
<dbReference type="Pfam" id="PF09335">
    <property type="entry name" value="VTT_dom"/>
    <property type="match status" value="1"/>
</dbReference>